<dbReference type="InterPro" id="IPR012902">
    <property type="entry name" value="N_methyl_site"/>
</dbReference>
<dbReference type="SUPFAM" id="SSF54523">
    <property type="entry name" value="Pili subunits"/>
    <property type="match status" value="1"/>
</dbReference>
<dbReference type="OrthoDB" id="5605424at2"/>
<evidence type="ECO:0000313" key="3">
    <source>
        <dbReference type="Proteomes" id="UP000031830"/>
    </source>
</evidence>
<gene>
    <name evidence="2" type="ORF">LA55_1738</name>
</gene>
<dbReference type="Proteomes" id="UP000031830">
    <property type="component" value="Chromosome"/>
</dbReference>
<evidence type="ECO:0000256" key="1">
    <source>
        <dbReference type="SAM" id="Phobius"/>
    </source>
</evidence>
<dbReference type="EMBL" id="CP009440">
    <property type="protein sequence ID" value="AJI54101.1"/>
    <property type="molecule type" value="Genomic_DNA"/>
</dbReference>
<dbReference type="STRING" id="28110.KU46_179"/>
<dbReference type="PROSITE" id="PS00409">
    <property type="entry name" value="PROKAR_NTER_METHYL"/>
    <property type="match status" value="1"/>
</dbReference>
<protein>
    <recommendedName>
        <fullName evidence="4">Prepilin-type N-terminal cleavage/methylation domain protein</fullName>
    </recommendedName>
</protein>
<evidence type="ECO:0000313" key="2">
    <source>
        <dbReference type="EMBL" id="AJI54101.1"/>
    </source>
</evidence>
<sequence>MIVKRVKKSSGFTLPELMVAMVIAAIVMGMAIGIYIDMKKQYIKLSDKHRINSDQLLVKQIFYNAIGQAGFTTKYGDIYQQLVDNSGDNFEDIFGKMGIITISKAPAQNFKSLPKGLSMSTELCKERMLNDEALRNMNINEDIHCVQPETDFLMIQRSSLDSTLKSNSSNNIFKVNEFQKDTLPEKDLSMNDYLVLCNSYECDLVKVGAVTYDFVSTTKRVENKFKTGDYIGKYILEVFFVAATNKKDKDGNEIYSLYEYVKQNADDSQIYELISNVTDLKIEYVMNSDIRQGNAKINWKSLEKELVNIKSDSTAALKISFKVAGQATNKIYILGQD</sequence>
<organism evidence="2 3">
    <name type="scientific">Francisella philomiragia</name>
    <dbReference type="NCBI Taxonomy" id="28110"/>
    <lineage>
        <taxon>Bacteria</taxon>
        <taxon>Pseudomonadati</taxon>
        <taxon>Pseudomonadota</taxon>
        <taxon>Gammaproteobacteria</taxon>
        <taxon>Thiotrichales</taxon>
        <taxon>Francisellaceae</taxon>
        <taxon>Francisella</taxon>
    </lineage>
</organism>
<evidence type="ECO:0008006" key="4">
    <source>
        <dbReference type="Google" id="ProtNLM"/>
    </source>
</evidence>
<dbReference type="InterPro" id="IPR045584">
    <property type="entry name" value="Pilin-like"/>
</dbReference>
<feature type="transmembrane region" description="Helical" evidence="1">
    <location>
        <begin position="17"/>
        <end position="36"/>
    </location>
</feature>
<dbReference type="AlphaFoldDB" id="A0A0B6D5C8"/>
<keyword evidence="1" id="KW-0472">Membrane</keyword>
<accession>A0A0B6D5C8</accession>
<name>A0A0B6D5C8_9GAMM</name>
<proteinExistence type="predicted"/>
<keyword evidence="1" id="KW-0812">Transmembrane</keyword>
<dbReference type="KEGG" id="fpz:LA55_1738"/>
<reference evidence="2 3" key="1">
    <citation type="journal article" date="2015" name="Genome Announc.">
        <title>Genome sequencing of 18 francisella strains to aid in assay development and testing.</title>
        <authorList>
            <person name="Johnson S.L."/>
            <person name="Daligault H.E."/>
            <person name="Davenport K.W."/>
            <person name="Coyne S.R."/>
            <person name="Frey K.G."/>
            <person name="Koroleva G.I."/>
            <person name="Broomall S.M."/>
            <person name="Bishop-Lilly K.A."/>
            <person name="Bruce D.C."/>
            <person name="Chertkov O."/>
            <person name="Freitas T."/>
            <person name="Jaissle J."/>
            <person name="Ladner J.T."/>
            <person name="Rosenzweig C.N."/>
            <person name="Gibbons H.S."/>
            <person name="Palacios G.F."/>
            <person name="Redden C.L."/>
            <person name="Xu Y."/>
            <person name="Minogue T.D."/>
            <person name="Chain P.S."/>
        </authorList>
    </citation>
    <scope>NUCLEOTIDE SEQUENCE [LARGE SCALE GENOMIC DNA]</scope>
    <source>
        <strain evidence="2 3">GA01-2794</strain>
    </source>
</reference>
<dbReference type="Pfam" id="PF07963">
    <property type="entry name" value="N_methyl"/>
    <property type="match status" value="1"/>
</dbReference>
<dbReference type="RefSeq" id="WP_044526790.1">
    <property type="nucleotide sequence ID" value="NZ_CP009440.1"/>
</dbReference>
<keyword evidence="1" id="KW-1133">Transmembrane helix</keyword>
<dbReference type="NCBIfam" id="TIGR02532">
    <property type="entry name" value="IV_pilin_GFxxxE"/>
    <property type="match status" value="1"/>
</dbReference>